<accession>A0A645APG0</accession>
<dbReference type="GO" id="GO:0016810">
    <property type="term" value="F:hydrolase activity, acting on carbon-nitrogen (but not peptide) bonds"/>
    <property type="evidence" value="ECO:0007669"/>
    <property type="project" value="InterPro"/>
</dbReference>
<comment type="caution">
    <text evidence="1">The sequence shown here is derived from an EMBL/GenBank/DDBJ whole genome shotgun (WGS) entry which is preliminary data.</text>
</comment>
<evidence type="ECO:0008006" key="2">
    <source>
        <dbReference type="Google" id="ProtNLM"/>
    </source>
</evidence>
<organism evidence="1">
    <name type="scientific">bioreactor metagenome</name>
    <dbReference type="NCBI Taxonomy" id="1076179"/>
    <lineage>
        <taxon>unclassified sequences</taxon>
        <taxon>metagenomes</taxon>
        <taxon>ecological metagenomes</taxon>
    </lineage>
</organism>
<proteinExistence type="predicted"/>
<dbReference type="SUPFAM" id="SSF51338">
    <property type="entry name" value="Composite domain of metallo-dependent hydrolases"/>
    <property type="match status" value="1"/>
</dbReference>
<sequence length="52" mass="5904">MQLDHLLGTLQVGLKADLLLLEGDPLQDITLFQKPEKRMMIVQNGKTVLRQC</sequence>
<evidence type="ECO:0000313" key="1">
    <source>
        <dbReference type="EMBL" id="MPM52753.1"/>
    </source>
</evidence>
<protein>
    <recommendedName>
        <fullName evidence="2">Amidohydrolase-related domain-containing protein</fullName>
    </recommendedName>
</protein>
<dbReference type="InterPro" id="IPR011059">
    <property type="entry name" value="Metal-dep_hydrolase_composite"/>
</dbReference>
<dbReference type="EMBL" id="VSSQ01014012">
    <property type="protein sequence ID" value="MPM52753.1"/>
    <property type="molecule type" value="Genomic_DNA"/>
</dbReference>
<dbReference type="AlphaFoldDB" id="A0A645APG0"/>
<reference evidence="1" key="1">
    <citation type="submission" date="2019-08" db="EMBL/GenBank/DDBJ databases">
        <authorList>
            <person name="Kucharzyk K."/>
            <person name="Murdoch R.W."/>
            <person name="Higgins S."/>
            <person name="Loffler F."/>
        </authorList>
    </citation>
    <scope>NUCLEOTIDE SEQUENCE</scope>
</reference>
<dbReference type="Gene3D" id="2.30.40.10">
    <property type="entry name" value="Urease, subunit C, domain 1"/>
    <property type="match status" value="1"/>
</dbReference>
<name>A0A645APG0_9ZZZZ</name>
<gene>
    <name evidence="1" type="ORF">SDC9_99515</name>
</gene>